<sequence>MRNKLGRDEHHMKKSMGEHKEIARLLRKNEVDAAIDMVLKHIVRKEGSYWQTLEQDLSASDPRTAR</sequence>
<organism evidence="1 2">
    <name type="scientific">Ferrovibrio terrae</name>
    <dbReference type="NCBI Taxonomy" id="2594003"/>
    <lineage>
        <taxon>Bacteria</taxon>
        <taxon>Pseudomonadati</taxon>
        <taxon>Pseudomonadota</taxon>
        <taxon>Alphaproteobacteria</taxon>
        <taxon>Rhodospirillales</taxon>
        <taxon>Rhodospirillaceae</taxon>
        <taxon>Ferrovibrio</taxon>
    </lineage>
</organism>
<evidence type="ECO:0000313" key="2">
    <source>
        <dbReference type="Proteomes" id="UP000317496"/>
    </source>
</evidence>
<accession>A0A516H021</accession>
<proteinExistence type="predicted"/>
<dbReference type="AlphaFoldDB" id="A0A516H021"/>
<reference evidence="1 2" key="1">
    <citation type="submission" date="2019-07" db="EMBL/GenBank/DDBJ databases">
        <title>Genome sequencing for Ferrovibrio sp. K5.</title>
        <authorList>
            <person name="Park S.-J."/>
        </authorList>
    </citation>
    <scope>NUCLEOTIDE SEQUENCE [LARGE SCALE GENOMIC DNA]</scope>
    <source>
        <strain evidence="1 2">K5</strain>
    </source>
</reference>
<evidence type="ECO:0008006" key="3">
    <source>
        <dbReference type="Google" id="ProtNLM"/>
    </source>
</evidence>
<protein>
    <recommendedName>
        <fullName evidence="3">FCD domain-containing protein</fullName>
    </recommendedName>
</protein>
<name>A0A516H021_9PROT</name>
<dbReference type="EMBL" id="CP041636">
    <property type="protein sequence ID" value="QDO97124.1"/>
    <property type="molecule type" value="Genomic_DNA"/>
</dbReference>
<gene>
    <name evidence="1" type="ORF">FNB15_07475</name>
</gene>
<evidence type="ECO:0000313" key="1">
    <source>
        <dbReference type="EMBL" id="QDO97124.1"/>
    </source>
</evidence>
<dbReference type="Proteomes" id="UP000317496">
    <property type="component" value="Chromosome"/>
</dbReference>
<dbReference type="RefSeq" id="WP_144068105.1">
    <property type="nucleotide sequence ID" value="NZ_CP041636.1"/>
</dbReference>
<keyword evidence="2" id="KW-1185">Reference proteome</keyword>
<dbReference type="KEGG" id="fer:FNB15_07475"/>